<proteinExistence type="predicted"/>
<organism evidence="1 2">
    <name type="scientific">Actinoplanes lobatus</name>
    <dbReference type="NCBI Taxonomy" id="113568"/>
    <lineage>
        <taxon>Bacteria</taxon>
        <taxon>Bacillati</taxon>
        <taxon>Actinomycetota</taxon>
        <taxon>Actinomycetes</taxon>
        <taxon>Micromonosporales</taxon>
        <taxon>Micromonosporaceae</taxon>
        <taxon>Actinoplanes</taxon>
    </lineage>
</organism>
<protein>
    <submittedName>
        <fullName evidence="1">Uncharacterized protein</fullName>
    </submittedName>
</protein>
<sequence length="41" mass="4696">MDRLWRDYEAVANGERRTEHGHHRVARPVVAVEDLGEPEAA</sequence>
<dbReference type="RefSeq" id="WP_262479358.1">
    <property type="nucleotide sequence ID" value="NZ_JACHNC010000001.1"/>
</dbReference>
<gene>
    <name evidence="1" type="ORF">BJ964_004709</name>
</gene>
<comment type="caution">
    <text evidence="1">The sequence shown here is derived from an EMBL/GenBank/DDBJ whole genome shotgun (WGS) entry which is preliminary data.</text>
</comment>
<evidence type="ECO:0000313" key="1">
    <source>
        <dbReference type="EMBL" id="MBB4750548.1"/>
    </source>
</evidence>
<name>A0A7W7HHB8_9ACTN</name>
<evidence type="ECO:0000313" key="2">
    <source>
        <dbReference type="Proteomes" id="UP000590511"/>
    </source>
</evidence>
<accession>A0A7W7HHB8</accession>
<reference evidence="1 2" key="1">
    <citation type="submission" date="2020-08" db="EMBL/GenBank/DDBJ databases">
        <title>Sequencing the genomes of 1000 actinobacteria strains.</title>
        <authorList>
            <person name="Klenk H.-P."/>
        </authorList>
    </citation>
    <scope>NUCLEOTIDE SEQUENCE [LARGE SCALE GENOMIC DNA]</scope>
    <source>
        <strain evidence="1 2">DSM 43150</strain>
    </source>
</reference>
<dbReference type="AlphaFoldDB" id="A0A7W7HHB8"/>
<dbReference type="Proteomes" id="UP000590511">
    <property type="component" value="Unassembled WGS sequence"/>
</dbReference>
<dbReference type="EMBL" id="JACHNC010000001">
    <property type="protein sequence ID" value="MBB4750548.1"/>
    <property type="molecule type" value="Genomic_DNA"/>
</dbReference>